<reference evidence="4" key="1">
    <citation type="submission" date="2020-07" db="EMBL/GenBank/DDBJ databases">
        <authorList>
            <person name="Nieuwenhuis M."/>
            <person name="Van De Peppel L.J.J."/>
        </authorList>
    </citation>
    <scope>NUCLEOTIDE SEQUENCE</scope>
    <source>
        <strain evidence="4">AP01</strain>
        <tissue evidence="4">Mycelium</tissue>
    </source>
</reference>
<dbReference type="PANTHER" id="PTHR31685">
    <property type="entry name" value="INTEGRAL MEMBRANE PROTEIN (AFU_ORTHOLOGUE AFUA_6G12730)-RELATED"/>
    <property type="match status" value="1"/>
</dbReference>
<keyword evidence="2" id="KW-0812">Transmembrane</keyword>
<dbReference type="Pfam" id="PF10355">
    <property type="entry name" value="Ytp1"/>
    <property type="match status" value="1"/>
</dbReference>
<feature type="transmembrane region" description="Helical" evidence="2">
    <location>
        <begin position="95"/>
        <end position="117"/>
    </location>
</feature>
<evidence type="ECO:0000259" key="3">
    <source>
        <dbReference type="Pfam" id="PF10355"/>
    </source>
</evidence>
<evidence type="ECO:0000313" key="5">
    <source>
        <dbReference type="Proteomes" id="UP000775547"/>
    </source>
</evidence>
<feature type="transmembrane region" description="Helical" evidence="2">
    <location>
        <begin position="58"/>
        <end position="75"/>
    </location>
</feature>
<reference evidence="4" key="2">
    <citation type="submission" date="2021-10" db="EMBL/GenBank/DDBJ databases">
        <title>Phylogenomics reveals ancestral predisposition of the termite-cultivated fungus Termitomyces towards a domesticated lifestyle.</title>
        <authorList>
            <person name="Auxier B."/>
            <person name="Grum-Grzhimaylo A."/>
            <person name="Cardenas M.E."/>
            <person name="Lodge J.D."/>
            <person name="Laessoe T."/>
            <person name="Pedersen O."/>
            <person name="Smith M.E."/>
            <person name="Kuyper T.W."/>
            <person name="Franco-Molano E.A."/>
            <person name="Baroni T.J."/>
            <person name="Aanen D.K."/>
        </authorList>
    </citation>
    <scope>NUCLEOTIDE SEQUENCE</scope>
    <source>
        <strain evidence="4">AP01</strain>
        <tissue evidence="4">Mycelium</tissue>
    </source>
</reference>
<dbReference type="InterPro" id="IPR018827">
    <property type="entry name" value="YTP1_C"/>
</dbReference>
<dbReference type="AlphaFoldDB" id="A0A9P7K9N5"/>
<feature type="domain" description="Protein YTP1-like C-terminal" evidence="3">
    <location>
        <begin position="2"/>
        <end position="117"/>
    </location>
</feature>
<evidence type="ECO:0000313" key="4">
    <source>
        <dbReference type="EMBL" id="KAG5641294.1"/>
    </source>
</evidence>
<gene>
    <name evidence="4" type="ORF">DXG03_005558</name>
</gene>
<dbReference type="EMBL" id="JABCKV010000342">
    <property type="protein sequence ID" value="KAG5641294.1"/>
    <property type="molecule type" value="Genomic_DNA"/>
</dbReference>
<name>A0A9P7K9N5_9AGAR</name>
<keyword evidence="2" id="KW-1133">Transmembrane helix</keyword>
<proteinExistence type="predicted"/>
<evidence type="ECO:0000256" key="2">
    <source>
        <dbReference type="SAM" id="Phobius"/>
    </source>
</evidence>
<comment type="caution">
    <text evidence="4">The sequence shown here is derived from an EMBL/GenBank/DDBJ whole genome shotgun (WGS) entry which is preliminary data.</text>
</comment>
<dbReference type="Proteomes" id="UP000775547">
    <property type="component" value="Unassembled WGS sequence"/>
</dbReference>
<accession>A0A9P7K9N5</accession>
<keyword evidence="2" id="KW-0472">Membrane</keyword>
<feature type="region of interest" description="Disordered" evidence="1">
    <location>
        <begin position="153"/>
        <end position="175"/>
    </location>
</feature>
<dbReference type="OrthoDB" id="4137487at2759"/>
<dbReference type="PANTHER" id="PTHR31685:SF2">
    <property type="entry name" value="PROTEIN YTP1"/>
    <property type="match status" value="1"/>
</dbReference>
<evidence type="ECO:0000256" key="1">
    <source>
        <dbReference type="SAM" id="MobiDB-lite"/>
    </source>
</evidence>
<sequence>MLAGFTRIIEICFFVPKFSPEADDDATSDHTLAVRSPRFSSSADASSSESGKAAASRAFRHLPPFLLVSAGLLFISATDEELKYVHDNEMDHVTYILMMFSIAFFLYTFIVLLLHLYSTTGRHAPSALLVDDANIEMSSNGIRAKWYARVPNPERDEPAQATRGLHGIGDDDEED</sequence>
<keyword evidence="5" id="KW-1185">Reference proteome</keyword>
<organism evidence="4 5">
    <name type="scientific">Asterophora parasitica</name>
    <dbReference type="NCBI Taxonomy" id="117018"/>
    <lineage>
        <taxon>Eukaryota</taxon>
        <taxon>Fungi</taxon>
        <taxon>Dikarya</taxon>
        <taxon>Basidiomycota</taxon>
        <taxon>Agaricomycotina</taxon>
        <taxon>Agaricomycetes</taxon>
        <taxon>Agaricomycetidae</taxon>
        <taxon>Agaricales</taxon>
        <taxon>Tricholomatineae</taxon>
        <taxon>Lyophyllaceae</taxon>
        <taxon>Asterophora</taxon>
    </lineage>
</organism>
<protein>
    <recommendedName>
        <fullName evidence="3">Protein YTP1-like C-terminal domain-containing protein</fullName>
    </recommendedName>
</protein>